<evidence type="ECO:0000256" key="7">
    <source>
        <dbReference type="PROSITE-ProRule" id="PRU01360"/>
    </source>
</evidence>
<feature type="domain" description="TonB-dependent receptor plug" evidence="8">
    <location>
        <begin position="11"/>
        <end position="137"/>
    </location>
</feature>
<reference evidence="9 10" key="1">
    <citation type="submission" date="2019-08" db="EMBL/GenBank/DDBJ databases">
        <title>Whole genome sequencing of chitin degrading bacteria Chitinophaga pinensis YS16.</title>
        <authorList>
            <person name="Singh R.P."/>
            <person name="Manchanda G."/>
            <person name="Maurya I.K."/>
            <person name="Joshi N.K."/>
            <person name="Srivastava A.K."/>
        </authorList>
    </citation>
    <scope>NUCLEOTIDE SEQUENCE [LARGE SCALE GENOMIC DNA]</scope>
    <source>
        <strain evidence="9 10">YS-16</strain>
    </source>
</reference>
<evidence type="ECO:0000313" key="9">
    <source>
        <dbReference type="EMBL" id="TWV89187.1"/>
    </source>
</evidence>
<keyword evidence="3 7" id="KW-1134">Transmembrane beta strand</keyword>
<dbReference type="GO" id="GO:0009279">
    <property type="term" value="C:cell outer membrane"/>
    <property type="evidence" value="ECO:0007669"/>
    <property type="project" value="UniProtKB-SubCell"/>
</dbReference>
<dbReference type="RefSeq" id="WP_146308583.1">
    <property type="nucleotide sequence ID" value="NZ_VOHS01000091.1"/>
</dbReference>
<evidence type="ECO:0000256" key="1">
    <source>
        <dbReference type="ARBA" id="ARBA00004571"/>
    </source>
</evidence>
<dbReference type="InterPro" id="IPR023997">
    <property type="entry name" value="TonB-dep_OMP_SusC/RagA_CS"/>
</dbReference>
<accession>A0A5C6LIA3</accession>
<dbReference type="NCBIfam" id="TIGR04057">
    <property type="entry name" value="SusC_RagA_signa"/>
    <property type="match status" value="1"/>
</dbReference>
<evidence type="ECO:0000256" key="6">
    <source>
        <dbReference type="ARBA" id="ARBA00023237"/>
    </source>
</evidence>
<gene>
    <name evidence="9" type="ORF">FEF09_30095</name>
</gene>
<dbReference type="Proteomes" id="UP000318815">
    <property type="component" value="Unassembled WGS sequence"/>
</dbReference>
<sequence>MVVVGYGTVKKSDVTGAVVSLKSKDLTPGANINVEQTLMGRASGVQVYQKSGEPGSAMSVKIRGASSITAGNDPLYVIDGMPVNNLSPVTGSGAGFVATPNPRNPLNSLNPADIESVEILKDASATAIYGSRGSNGVVMITTKKGKSGRLSVNYSTYYGVQKASNSLEMLTGQQYKDVLNAIIDDGGGVASERVTNDPVNVDWQQELYRSANVQSHDLSLSGGKDNTRFYASLGYFNQDGVLQNSSVKRYTARLNLENSVAQKYAFGVNFNTSYIRDNYNSVGIGVNENASALYAAINYDPSYPIFNAEGGYNRSPFMTTIDHPLILANGQYANSDGFRTFGTIYGEYFFLPGLSLKVKGSGDVNITQRNTWLDPSTILGAPTGGIASINTGNVNYYMGEATLNYKKDIGKDHVISAVAGATSEHFGSNSFGGNGRGYALPDLTYNAIGTGNSTLNQIGSGRASTKIISFLGRVNYSYKDRYLLTASFRADGSSRFGVNNRFGYFPSVALGWKMHEEAFLKGVSFIDELKFRVSYGVIGNQSIANYLYITTFSGGGDAVFGGNRYTSLAPSRVANPDLKWEAAKQADIGIDFALFDSRITGSFEYYERRTSDLLLDLPQPLSTGFAVKTQNIGRMKNTGIDLHISADVLRSKQGFNWNIGTVLSTVKNKVLSLGPLSQIFTGGAGFITNASIIKPGQSLGSYYGYEVLGVWQTHDDFSNAPAGVKPGDLKFRDLDNNKQINADDRVILGKSLPDFTYGITNTFGFKRVSLSVFLEGSKGSSVLNNAAIDSYFPISFRRNKLAKPYLNRWTPENPTNEYPSFVNPTSQGQQTVNSRTVEDASYLRLQSVRLSYDFNLHNKVIKGLQAYVTGQNLFTITKYSGIDPAVNSIGDDILKIDYSSYPMTRSFLFGLNVQF</sequence>
<dbReference type="NCBIfam" id="TIGR04056">
    <property type="entry name" value="OMP_RagA_SusC"/>
    <property type="match status" value="1"/>
</dbReference>
<evidence type="ECO:0000259" key="8">
    <source>
        <dbReference type="Pfam" id="PF07715"/>
    </source>
</evidence>
<dbReference type="PROSITE" id="PS52016">
    <property type="entry name" value="TONB_DEPENDENT_REC_3"/>
    <property type="match status" value="1"/>
</dbReference>
<dbReference type="EMBL" id="VOHS01000091">
    <property type="protein sequence ID" value="TWV89187.1"/>
    <property type="molecule type" value="Genomic_DNA"/>
</dbReference>
<keyword evidence="5 7" id="KW-0472">Membrane</keyword>
<evidence type="ECO:0000256" key="3">
    <source>
        <dbReference type="ARBA" id="ARBA00022452"/>
    </source>
</evidence>
<evidence type="ECO:0000313" key="10">
    <source>
        <dbReference type="Proteomes" id="UP000318815"/>
    </source>
</evidence>
<dbReference type="InterPro" id="IPR012910">
    <property type="entry name" value="Plug_dom"/>
</dbReference>
<keyword evidence="2 7" id="KW-0813">Transport</keyword>
<keyword evidence="6 7" id="KW-0998">Cell outer membrane</keyword>
<evidence type="ECO:0000256" key="4">
    <source>
        <dbReference type="ARBA" id="ARBA00022692"/>
    </source>
</evidence>
<evidence type="ECO:0000256" key="2">
    <source>
        <dbReference type="ARBA" id="ARBA00022448"/>
    </source>
</evidence>
<dbReference type="AlphaFoldDB" id="A0A5C6LIA3"/>
<dbReference type="InterPro" id="IPR039426">
    <property type="entry name" value="TonB-dep_rcpt-like"/>
</dbReference>
<dbReference type="Gene3D" id="2.170.130.10">
    <property type="entry name" value="TonB-dependent receptor, plug domain"/>
    <property type="match status" value="1"/>
</dbReference>
<proteinExistence type="inferred from homology"/>
<dbReference type="InterPro" id="IPR037066">
    <property type="entry name" value="Plug_dom_sf"/>
</dbReference>
<comment type="similarity">
    <text evidence="7">Belongs to the TonB-dependent receptor family.</text>
</comment>
<keyword evidence="10" id="KW-1185">Reference proteome</keyword>
<keyword evidence="9" id="KW-0675">Receptor</keyword>
<keyword evidence="4 7" id="KW-0812">Transmembrane</keyword>
<dbReference type="OrthoDB" id="9768177at2"/>
<dbReference type="SUPFAM" id="SSF56935">
    <property type="entry name" value="Porins"/>
    <property type="match status" value="1"/>
</dbReference>
<dbReference type="Pfam" id="PF07715">
    <property type="entry name" value="Plug"/>
    <property type="match status" value="1"/>
</dbReference>
<name>A0A5C6LIA3_9BACT</name>
<organism evidence="9 10">
    <name type="scientific">Chitinophaga pinensis</name>
    <dbReference type="NCBI Taxonomy" id="79329"/>
    <lineage>
        <taxon>Bacteria</taxon>
        <taxon>Pseudomonadati</taxon>
        <taxon>Bacteroidota</taxon>
        <taxon>Chitinophagia</taxon>
        <taxon>Chitinophagales</taxon>
        <taxon>Chitinophagaceae</taxon>
        <taxon>Chitinophaga</taxon>
    </lineage>
</organism>
<comment type="caution">
    <text evidence="9">The sequence shown here is derived from an EMBL/GenBank/DDBJ whole genome shotgun (WGS) entry which is preliminary data.</text>
</comment>
<dbReference type="InterPro" id="IPR023996">
    <property type="entry name" value="TonB-dep_OMP_SusC/RagA"/>
</dbReference>
<dbReference type="Gene3D" id="2.40.170.20">
    <property type="entry name" value="TonB-dependent receptor, beta-barrel domain"/>
    <property type="match status" value="1"/>
</dbReference>
<dbReference type="InterPro" id="IPR036942">
    <property type="entry name" value="Beta-barrel_TonB_sf"/>
</dbReference>
<comment type="subcellular location">
    <subcellularLocation>
        <location evidence="1 7">Cell outer membrane</location>
        <topology evidence="1 7">Multi-pass membrane protein</topology>
    </subcellularLocation>
</comment>
<evidence type="ECO:0000256" key="5">
    <source>
        <dbReference type="ARBA" id="ARBA00023136"/>
    </source>
</evidence>
<protein>
    <submittedName>
        <fullName evidence="9">TonB-dependent receptor</fullName>
    </submittedName>
</protein>